<gene>
    <name evidence="1" type="ORF">GEV33_014015</name>
</gene>
<dbReference type="InterPro" id="IPR036397">
    <property type="entry name" value="RNaseH_sf"/>
</dbReference>
<comment type="caution">
    <text evidence="1">The sequence shown here is derived from an EMBL/GenBank/DDBJ whole genome shotgun (WGS) entry which is preliminary data.</text>
</comment>
<sequence length="315" mass="35671">MSKEAVKLAVHRSRTESNWPTHVGANLPVDGPPPPVTNPITGTWRNSFADKDQKGRALQKFDRVEELVCDQTNSSFDTPLGLYWYTQCTTCDKGYEFARHQYLVGWKLGGHGMKNTVHVVLKALGLAEEPHHERIVLSESWPSERGCASINVWNGAENVNTELFSDIMWSSPINQDFVWKPIMDSRDAMYTILLQQWYGVLTAADLAYWDRLLCLVRSIEEGIFQEDDPSPHITQASWAFLEEEEIELLPWPPRFIAYRKGVGYMGKFIDDLPCPPTTLGGELQGAVAEAWEATPQEFIDNAIASMPRRTQDCKP</sequence>
<dbReference type="Gene3D" id="3.30.420.10">
    <property type="entry name" value="Ribonuclease H-like superfamily/Ribonuclease H"/>
    <property type="match status" value="1"/>
</dbReference>
<dbReference type="AlphaFoldDB" id="A0A8J6L6W5"/>
<dbReference type="Proteomes" id="UP000719412">
    <property type="component" value="Unassembled WGS sequence"/>
</dbReference>
<proteinExistence type="predicted"/>
<evidence type="ECO:0000313" key="2">
    <source>
        <dbReference type="Proteomes" id="UP000719412"/>
    </source>
</evidence>
<dbReference type="EMBL" id="JABDTM020028545">
    <property type="protein sequence ID" value="KAH0808777.1"/>
    <property type="molecule type" value="Genomic_DNA"/>
</dbReference>
<reference evidence="1" key="2">
    <citation type="submission" date="2021-08" db="EMBL/GenBank/DDBJ databases">
        <authorList>
            <person name="Eriksson T."/>
        </authorList>
    </citation>
    <scope>NUCLEOTIDE SEQUENCE</scope>
    <source>
        <strain evidence="1">Stoneville</strain>
        <tissue evidence="1">Whole head</tissue>
    </source>
</reference>
<name>A0A8J6L6W5_TENMO</name>
<evidence type="ECO:0000313" key="1">
    <source>
        <dbReference type="EMBL" id="KAH0808777.1"/>
    </source>
</evidence>
<organism evidence="1 2">
    <name type="scientific">Tenebrio molitor</name>
    <name type="common">Yellow mealworm beetle</name>
    <dbReference type="NCBI Taxonomy" id="7067"/>
    <lineage>
        <taxon>Eukaryota</taxon>
        <taxon>Metazoa</taxon>
        <taxon>Ecdysozoa</taxon>
        <taxon>Arthropoda</taxon>
        <taxon>Hexapoda</taxon>
        <taxon>Insecta</taxon>
        <taxon>Pterygota</taxon>
        <taxon>Neoptera</taxon>
        <taxon>Endopterygota</taxon>
        <taxon>Coleoptera</taxon>
        <taxon>Polyphaga</taxon>
        <taxon>Cucujiformia</taxon>
        <taxon>Tenebrionidae</taxon>
        <taxon>Tenebrio</taxon>
    </lineage>
</organism>
<accession>A0A8J6L6W5</accession>
<keyword evidence="2" id="KW-1185">Reference proteome</keyword>
<reference evidence="1" key="1">
    <citation type="journal article" date="2020" name="J Insects Food Feed">
        <title>The yellow mealworm (Tenebrio molitor) genome: a resource for the emerging insects as food and feed industry.</title>
        <authorList>
            <person name="Eriksson T."/>
            <person name="Andere A."/>
            <person name="Kelstrup H."/>
            <person name="Emery V."/>
            <person name="Picard C."/>
        </authorList>
    </citation>
    <scope>NUCLEOTIDE SEQUENCE</scope>
    <source>
        <strain evidence="1">Stoneville</strain>
        <tissue evidence="1">Whole head</tissue>
    </source>
</reference>
<dbReference type="GO" id="GO:0003676">
    <property type="term" value="F:nucleic acid binding"/>
    <property type="evidence" value="ECO:0007669"/>
    <property type="project" value="InterPro"/>
</dbReference>
<protein>
    <submittedName>
        <fullName evidence="1">Uncharacterized protein</fullName>
    </submittedName>
</protein>